<keyword evidence="3" id="KW-1185">Reference proteome</keyword>
<proteinExistence type="predicted"/>
<organism evidence="2 3">
    <name type="scientific">Plasmodium ovale wallikeri</name>
    <dbReference type="NCBI Taxonomy" id="864142"/>
    <lineage>
        <taxon>Eukaryota</taxon>
        <taxon>Sar</taxon>
        <taxon>Alveolata</taxon>
        <taxon>Apicomplexa</taxon>
        <taxon>Aconoidasida</taxon>
        <taxon>Haemosporida</taxon>
        <taxon>Plasmodiidae</taxon>
        <taxon>Plasmodium</taxon>
        <taxon>Plasmodium (Plasmodium)</taxon>
    </lineage>
</organism>
<protein>
    <submittedName>
        <fullName evidence="2">Uncharacterized protein</fullName>
    </submittedName>
</protein>
<name>A0A1A8YSL5_PLAOA</name>
<feature type="transmembrane region" description="Helical" evidence="1">
    <location>
        <begin position="38"/>
        <end position="58"/>
    </location>
</feature>
<evidence type="ECO:0000313" key="2">
    <source>
        <dbReference type="EMBL" id="SBT34628.1"/>
    </source>
</evidence>
<gene>
    <name evidence="2" type="ORF">POVWA1_023200</name>
</gene>
<dbReference type="Proteomes" id="UP000078555">
    <property type="component" value="Unassembled WGS sequence"/>
</dbReference>
<keyword evidence="1" id="KW-1133">Transmembrane helix</keyword>
<keyword evidence="1" id="KW-0472">Membrane</keyword>
<dbReference type="EMBL" id="FLRD01000072">
    <property type="protein sequence ID" value="SBT34628.1"/>
    <property type="molecule type" value="Genomic_DNA"/>
</dbReference>
<accession>A0A1A8YSL5</accession>
<sequence>MENLAHSYDMPTFYSSTIENNINDKNRGKVPLFVWKPYSLRFATLLCIFCYSFAALLAESKARGGRPNF</sequence>
<evidence type="ECO:0000313" key="3">
    <source>
        <dbReference type="Proteomes" id="UP000078555"/>
    </source>
</evidence>
<keyword evidence="1" id="KW-0812">Transmembrane</keyword>
<reference evidence="3" key="1">
    <citation type="submission" date="2016-05" db="EMBL/GenBank/DDBJ databases">
        <authorList>
            <person name="Naeem Raeece"/>
        </authorList>
    </citation>
    <scope>NUCLEOTIDE SEQUENCE [LARGE SCALE GENOMIC DNA]</scope>
</reference>
<evidence type="ECO:0000256" key="1">
    <source>
        <dbReference type="SAM" id="Phobius"/>
    </source>
</evidence>
<dbReference type="AlphaFoldDB" id="A0A1A8YSL5"/>